<sequence length="120" mass="13618">MSTNFIEKTGGVKVAVEIEGTKVTLGDDEMTLNLKKYERDDPVHIDICLNNVGFLFFGVSDRYAVQIDIPAREYEYIDTGEKDENGSPRKEKVAKEFDMDKVQITLWGYNNEGGETTDEQ</sequence>
<gene>
    <name evidence="1" type="ORF">SDC9_106086</name>
</gene>
<protein>
    <submittedName>
        <fullName evidence="1">Uncharacterized protein</fullName>
    </submittedName>
</protein>
<organism evidence="1">
    <name type="scientific">bioreactor metagenome</name>
    <dbReference type="NCBI Taxonomy" id="1076179"/>
    <lineage>
        <taxon>unclassified sequences</taxon>
        <taxon>metagenomes</taxon>
        <taxon>ecological metagenomes</taxon>
    </lineage>
</organism>
<proteinExistence type="predicted"/>
<dbReference type="EMBL" id="VSSQ01017195">
    <property type="protein sequence ID" value="MPM59246.1"/>
    <property type="molecule type" value="Genomic_DNA"/>
</dbReference>
<dbReference type="AlphaFoldDB" id="A0A645B2F7"/>
<evidence type="ECO:0000313" key="1">
    <source>
        <dbReference type="EMBL" id="MPM59246.1"/>
    </source>
</evidence>
<name>A0A645B2F7_9ZZZZ</name>
<accession>A0A645B2F7</accession>
<reference evidence="1" key="1">
    <citation type="submission" date="2019-08" db="EMBL/GenBank/DDBJ databases">
        <authorList>
            <person name="Kucharzyk K."/>
            <person name="Murdoch R.W."/>
            <person name="Higgins S."/>
            <person name="Loffler F."/>
        </authorList>
    </citation>
    <scope>NUCLEOTIDE SEQUENCE</scope>
</reference>
<comment type="caution">
    <text evidence="1">The sequence shown here is derived from an EMBL/GenBank/DDBJ whole genome shotgun (WGS) entry which is preliminary data.</text>
</comment>